<dbReference type="AlphaFoldDB" id="A0A915MUM9"/>
<proteinExistence type="predicted"/>
<dbReference type="WBParaSite" id="scaffold5708_cov422.g9873">
    <property type="protein sequence ID" value="scaffold5708_cov422.g9873"/>
    <property type="gene ID" value="scaffold5708_cov422.g9873"/>
</dbReference>
<protein>
    <submittedName>
        <fullName evidence="2">Uncharacterized protein</fullName>
    </submittedName>
</protein>
<accession>A0A915MUM9</accession>
<name>A0A915MUM9_MELJA</name>
<sequence>MARDLQEKYAGYTRTRHAEDIYKAMDNVETLKRNMSRLVESLKNNANSVEIGKFQEMRMKIKDGILTVASSSMALVGYLSLSKNPNHPEFNKCSNLEAKQCVTFFHVKAKDDYKI</sequence>
<dbReference type="Proteomes" id="UP000887561">
    <property type="component" value="Unplaced"/>
</dbReference>
<organism evidence="1 2">
    <name type="scientific">Meloidogyne javanica</name>
    <name type="common">Root-knot nematode worm</name>
    <dbReference type="NCBI Taxonomy" id="6303"/>
    <lineage>
        <taxon>Eukaryota</taxon>
        <taxon>Metazoa</taxon>
        <taxon>Ecdysozoa</taxon>
        <taxon>Nematoda</taxon>
        <taxon>Chromadorea</taxon>
        <taxon>Rhabditida</taxon>
        <taxon>Tylenchina</taxon>
        <taxon>Tylenchomorpha</taxon>
        <taxon>Tylenchoidea</taxon>
        <taxon>Meloidogynidae</taxon>
        <taxon>Meloidogyninae</taxon>
        <taxon>Meloidogyne</taxon>
        <taxon>Meloidogyne incognita group</taxon>
    </lineage>
</organism>
<keyword evidence="1" id="KW-1185">Reference proteome</keyword>
<evidence type="ECO:0000313" key="2">
    <source>
        <dbReference type="WBParaSite" id="scaffold5708_cov422.g9873"/>
    </source>
</evidence>
<evidence type="ECO:0000313" key="1">
    <source>
        <dbReference type="Proteomes" id="UP000887561"/>
    </source>
</evidence>
<reference evidence="2" key="1">
    <citation type="submission" date="2022-11" db="UniProtKB">
        <authorList>
            <consortium name="WormBaseParasite"/>
        </authorList>
    </citation>
    <scope>IDENTIFICATION</scope>
</reference>